<organism evidence="2 3">
    <name type="scientific">Pleurodeles waltl</name>
    <name type="common">Iberian ribbed newt</name>
    <dbReference type="NCBI Taxonomy" id="8319"/>
    <lineage>
        <taxon>Eukaryota</taxon>
        <taxon>Metazoa</taxon>
        <taxon>Chordata</taxon>
        <taxon>Craniata</taxon>
        <taxon>Vertebrata</taxon>
        <taxon>Euteleostomi</taxon>
        <taxon>Amphibia</taxon>
        <taxon>Batrachia</taxon>
        <taxon>Caudata</taxon>
        <taxon>Salamandroidea</taxon>
        <taxon>Salamandridae</taxon>
        <taxon>Pleurodelinae</taxon>
        <taxon>Pleurodeles</taxon>
    </lineage>
</organism>
<accession>A0AAV7WZ49</accession>
<keyword evidence="3" id="KW-1185">Reference proteome</keyword>
<protein>
    <submittedName>
        <fullName evidence="2">Uncharacterized protein</fullName>
    </submittedName>
</protein>
<feature type="region of interest" description="Disordered" evidence="1">
    <location>
        <begin position="1"/>
        <end position="119"/>
    </location>
</feature>
<sequence>MCITVTGSSRPLAIVQAPGSHRQYPGGTHQSADYPEENPNPDIRVESTSQGPEKEKTEAEEARDTREQSKERSANRNERSEKEGDQREERSEDIGGETLTRPLDERTRHVPGGAWLSQV</sequence>
<evidence type="ECO:0000256" key="1">
    <source>
        <dbReference type="SAM" id="MobiDB-lite"/>
    </source>
</evidence>
<proteinExistence type="predicted"/>
<evidence type="ECO:0000313" key="2">
    <source>
        <dbReference type="EMBL" id="KAJ1217119.1"/>
    </source>
</evidence>
<dbReference type="EMBL" id="JANPWB010000001">
    <property type="protein sequence ID" value="KAJ1217119.1"/>
    <property type="molecule type" value="Genomic_DNA"/>
</dbReference>
<dbReference type="AlphaFoldDB" id="A0AAV7WZ49"/>
<evidence type="ECO:0000313" key="3">
    <source>
        <dbReference type="Proteomes" id="UP001066276"/>
    </source>
</evidence>
<dbReference type="Proteomes" id="UP001066276">
    <property type="component" value="Chromosome 1_1"/>
</dbReference>
<reference evidence="2" key="1">
    <citation type="journal article" date="2022" name="bioRxiv">
        <title>Sequencing and chromosome-scale assembly of the giantPleurodeles waltlgenome.</title>
        <authorList>
            <person name="Brown T."/>
            <person name="Elewa A."/>
            <person name="Iarovenko S."/>
            <person name="Subramanian E."/>
            <person name="Araus A.J."/>
            <person name="Petzold A."/>
            <person name="Susuki M."/>
            <person name="Suzuki K.-i.T."/>
            <person name="Hayashi T."/>
            <person name="Toyoda A."/>
            <person name="Oliveira C."/>
            <person name="Osipova E."/>
            <person name="Leigh N.D."/>
            <person name="Simon A."/>
            <person name="Yun M.H."/>
        </authorList>
    </citation>
    <scope>NUCLEOTIDE SEQUENCE</scope>
    <source>
        <strain evidence="2">20211129_DDA</strain>
        <tissue evidence="2">Liver</tissue>
    </source>
</reference>
<comment type="caution">
    <text evidence="2">The sequence shown here is derived from an EMBL/GenBank/DDBJ whole genome shotgun (WGS) entry which is preliminary data.</text>
</comment>
<name>A0AAV7WZ49_PLEWA</name>
<feature type="compositionally biased region" description="Basic and acidic residues" evidence="1">
    <location>
        <begin position="52"/>
        <end position="93"/>
    </location>
</feature>
<gene>
    <name evidence="2" type="ORF">NDU88_004714</name>
</gene>